<proteinExistence type="predicted"/>
<evidence type="ECO:0000313" key="5">
    <source>
        <dbReference type="EMBL" id="KAG4414030.1"/>
    </source>
</evidence>
<organism evidence="5 6">
    <name type="scientific">Cadophora malorum</name>
    <dbReference type="NCBI Taxonomy" id="108018"/>
    <lineage>
        <taxon>Eukaryota</taxon>
        <taxon>Fungi</taxon>
        <taxon>Dikarya</taxon>
        <taxon>Ascomycota</taxon>
        <taxon>Pezizomycotina</taxon>
        <taxon>Leotiomycetes</taxon>
        <taxon>Helotiales</taxon>
        <taxon>Ploettnerulaceae</taxon>
        <taxon>Cadophora</taxon>
    </lineage>
</organism>
<dbReference type="Pfam" id="PF05426">
    <property type="entry name" value="Alginate_lyase"/>
    <property type="match status" value="1"/>
</dbReference>
<evidence type="ECO:0000259" key="4">
    <source>
        <dbReference type="Pfam" id="PF05426"/>
    </source>
</evidence>
<dbReference type="Gene3D" id="1.50.10.100">
    <property type="entry name" value="Chondroitin AC/alginate lyase"/>
    <property type="match status" value="1"/>
</dbReference>
<sequence>MLLKTSFYLLPFLCGHSLAIPLPDADQSKIEATRTVSPFRHPGMLHTDSDFVRMKAKVDANAVPWITSWNLLTANSLASATYSPKPAASVYRGADGTHAQNYSQLYKDAAAAYALALRWMISGDTSFADAAVKVLNAWASTLVLISGTSDKFLASGIYGYQLANAAEIMRAYSGWATTDQNAFGTMMKSVFYSMNHNFLVNHNGAKIDHYWANWDLANMASMLSIGIFTDNATMYQEAVTYFKSGAGNGAVDKLVWKQYTVDGQVLGQGQEAGRDQGHALLDFALVGAFAQMAYNQGDDLFAYEDSRLLSGVEYAAKYNAGFDVPYTTYTNSDVTQTVISNSSRGDIRPMWELLYAHYADLKGENATYTEMMRRIVNAEFNGAEGGGGNYGPNSGGYDQLGYGTLTFRLK</sequence>
<dbReference type="EMBL" id="JAFJYH010000285">
    <property type="protein sequence ID" value="KAG4414030.1"/>
    <property type="molecule type" value="Genomic_DNA"/>
</dbReference>
<name>A0A8H7T3J6_9HELO</name>
<evidence type="ECO:0000256" key="2">
    <source>
        <dbReference type="ARBA" id="ARBA00023239"/>
    </source>
</evidence>
<dbReference type="AlphaFoldDB" id="A0A8H7T3J6"/>
<feature type="signal peptide" evidence="3">
    <location>
        <begin position="1"/>
        <end position="19"/>
    </location>
</feature>
<dbReference type="GO" id="GO:0016829">
    <property type="term" value="F:lyase activity"/>
    <property type="evidence" value="ECO:0007669"/>
    <property type="project" value="UniProtKB-KW"/>
</dbReference>
<comment type="caution">
    <text evidence="5">The sequence shown here is derived from an EMBL/GenBank/DDBJ whole genome shotgun (WGS) entry which is preliminary data.</text>
</comment>
<feature type="chain" id="PRO_5034726269" description="Alginate lyase domain-containing protein" evidence="3">
    <location>
        <begin position="20"/>
        <end position="410"/>
    </location>
</feature>
<feature type="domain" description="Alginate lyase" evidence="4">
    <location>
        <begin position="84"/>
        <end position="318"/>
    </location>
</feature>
<accession>A0A8H7T3J6</accession>
<reference evidence="5" key="1">
    <citation type="submission" date="2021-02" db="EMBL/GenBank/DDBJ databases">
        <title>Genome sequence Cadophora malorum strain M34.</title>
        <authorList>
            <person name="Stefanovic E."/>
            <person name="Vu D."/>
            <person name="Scully C."/>
            <person name="Dijksterhuis J."/>
            <person name="Roader J."/>
            <person name="Houbraken J."/>
        </authorList>
    </citation>
    <scope>NUCLEOTIDE SEQUENCE</scope>
    <source>
        <strain evidence="5">M34</strain>
    </source>
</reference>
<dbReference type="SUPFAM" id="SSF48230">
    <property type="entry name" value="Chondroitin AC/alginate lyase"/>
    <property type="match status" value="1"/>
</dbReference>
<keyword evidence="2" id="KW-0456">Lyase</keyword>
<evidence type="ECO:0000256" key="1">
    <source>
        <dbReference type="ARBA" id="ARBA00022729"/>
    </source>
</evidence>
<dbReference type="GO" id="GO:0042597">
    <property type="term" value="C:periplasmic space"/>
    <property type="evidence" value="ECO:0007669"/>
    <property type="project" value="InterPro"/>
</dbReference>
<dbReference type="OrthoDB" id="5302720at2759"/>
<keyword evidence="6" id="KW-1185">Reference proteome</keyword>
<dbReference type="InterPro" id="IPR008929">
    <property type="entry name" value="Chondroitin_lyas"/>
</dbReference>
<dbReference type="InterPro" id="IPR008397">
    <property type="entry name" value="Alginate_lyase_dom"/>
</dbReference>
<protein>
    <recommendedName>
        <fullName evidence="4">Alginate lyase domain-containing protein</fullName>
    </recommendedName>
</protein>
<gene>
    <name evidence="5" type="ORF">IFR04_012846</name>
</gene>
<evidence type="ECO:0000313" key="6">
    <source>
        <dbReference type="Proteomes" id="UP000664132"/>
    </source>
</evidence>
<evidence type="ECO:0000256" key="3">
    <source>
        <dbReference type="SAM" id="SignalP"/>
    </source>
</evidence>
<dbReference type="Proteomes" id="UP000664132">
    <property type="component" value="Unassembled WGS sequence"/>
</dbReference>
<keyword evidence="1 3" id="KW-0732">Signal</keyword>